<proteinExistence type="predicted"/>
<dbReference type="EMBL" id="CP032626">
    <property type="protein sequence ID" value="AYF92779.1"/>
    <property type="molecule type" value="Genomic_DNA"/>
</dbReference>
<gene>
    <name evidence="6" type="ORF">D7I45_04505</name>
</gene>
<dbReference type="AlphaFoldDB" id="A0A387ATW0"/>
<dbReference type="InterPro" id="IPR036249">
    <property type="entry name" value="Thioredoxin-like_sf"/>
</dbReference>
<dbReference type="CDD" id="cd03014">
    <property type="entry name" value="PRX_Atyp2cys"/>
    <property type="match status" value="1"/>
</dbReference>
<dbReference type="PANTHER" id="PTHR43110">
    <property type="entry name" value="THIOL PEROXIDASE"/>
    <property type="match status" value="1"/>
</dbReference>
<dbReference type="PROSITE" id="PS51352">
    <property type="entry name" value="THIOREDOXIN_2"/>
    <property type="match status" value="1"/>
</dbReference>
<evidence type="ECO:0000259" key="5">
    <source>
        <dbReference type="PROSITE" id="PS51352"/>
    </source>
</evidence>
<dbReference type="InterPro" id="IPR002065">
    <property type="entry name" value="TPX"/>
</dbReference>
<evidence type="ECO:0000256" key="4">
    <source>
        <dbReference type="ARBA" id="ARBA00023284"/>
    </source>
</evidence>
<dbReference type="Proteomes" id="UP000272003">
    <property type="component" value="Chromosome"/>
</dbReference>
<dbReference type="InterPro" id="IPR050455">
    <property type="entry name" value="Tpx_Peroxidase_subfamily"/>
</dbReference>
<dbReference type="RefSeq" id="WP_120784544.1">
    <property type="nucleotide sequence ID" value="NZ_CP032626.1"/>
</dbReference>
<keyword evidence="7" id="KW-1185">Reference proteome</keyword>
<dbReference type="SUPFAM" id="SSF52833">
    <property type="entry name" value="Thioredoxin-like"/>
    <property type="match status" value="1"/>
</dbReference>
<name>A0A387ATW0_9LACO</name>
<feature type="domain" description="Thioredoxin" evidence="5">
    <location>
        <begin position="17"/>
        <end position="165"/>
    </location>
</feature>
<reference evidence="6 7" key="1">
    <citation type="submission" date="2018-09" db="EMBL/GenBank/DDBJ databases">
        <title>Genome sequencing of strain BHWM-4.</title>
        <authorList>
            <person name="Heo J."/>
            <person name="Kim S.-J."/>
            <person name="Kwon S.-W."/>
        </authorList>
    </citation>
    <scope>NUCLEOTIDE SEQUENCE [LARGE SCALE GENOMIC DNA]</scope>
    <source>
        <strain evidence="6 7">BHWM-4</strain>
    </source>
</reference>
<organism evidence="6 7">
    <name type="scientific">Apilactobacillus bombintestini</name>
    <dbReference type="NCBI Taxonomy" id="2419772"/>
    <lineage>
        <taxon>Bacteria</taxon>
        <taxon>Bacillati</taxon>
        <taxon>Bacillota</taxon>
        <taxon>Bacilli</taxon>
        <taxon>Lactobacillales</taxon>
        <taxon>Lactobacillaceae</taxon>
        <taxon>Apilactobacillus</taxon>
    </lineage>
</organism>
<evidence type="ECO:0000256" key="2">
    <source>
        <dbReference type="ARBA" id="ARBA00022862"/>
    </source>
</evidence>
<dbReference type="InterPro" id="IPR000866">
    <property type="entry name" value="AhpC/TSA"/>
</dbReference>
<accession>A0A387ATW0</accession>
<evidence type="ECO:0000313" key="7">
    <source>
        <dbReference type="Proteomes" id="UP000272003"/>
    </source>
</evidence>
<evidence type="ECO:0000256" key="1">
    <source>
        <dbReference type="ARBA" id="ARBA00022559"/>
    </source>
</evidence>
<dbReference type="GO" id="GO:0008379">
    <property type="term" value="F:thioredoxin peroxidase activity"/>
    <property type="evidence" value="ECO:0007669"/>
    <property type="project" value="InterPro"/>
</dbReference>
<dbReference type="InterPro" id="IPR013766">
    <property type="entry name" value="Thioredoxin_domain"/>
</dbReference>
<evidence type="ECO:0000256" key="3">
    <source>
        <dbReference type="ARBA" id="ARBA00023157"/>
    </source>
</evidence>
<keyword evidence="1" id="KW-0560">Oxidoreductase</keyword>
<keyword evidence="4" id="KW-0676">Redox-active center</keyword>
<protein>
    <submittedName>
        <fullName evidence="6">Peroxiredoxin</fullName>
    </submittedName>
</protein>
<dbReference type="PANTHER" id="PTHR43110:SF1">
    <property type="entry name" value="THIOL PEROXIDASE"/>
    <property type="match status" value="1"/>
</dbReference>
<dbReference type="OrthoDB" id="9781543at2"/>
<dbReference type="KEGG" id="abom:D7I45_04505"/>
<dbReference type="Gene3D" id="3.40.30.10">
    <property type="entry name" value="Glutaredoxin"/>
    <property type="match status" value="1"/>
</dbReference>
<evidence type="ECO:0000313" key="6">
    <source>
        <dbReference type="EMBL" id="AYF92779.1"/>
    </source>
</evidence>
<keyword evidence="2" id="KW-0049">Antioxidant</keyword>
<keyword evidence="1" id="KW-0575">Peroxidase</keyword>
<dbReference type="Pfam" id="PF00578">
    <property type="entry name" value="AhpC-TSA"/>
    <property type="match status" value="1"/>
</dbReference>
<sequence length="165" mass="18587">MKLTFIGKPVETNKEPINEGEFLPDFKVLDANGNEFTKDNLKNKPALILTVPDVNSRACSLETKHFNRRADKFENVDFYTVSKNTVEDQKNWCAAKGVKSMNLLSDQDFSFGKATGTYVKDLDALARTVFAVDNEGKIVYREVVSEIGEQPDYRKAEAVAEKLNK</sequence>
<keyword evidence="3" id="KW-1015">Disulfide bond</keyword>